<evidence type="ECO:0000313" key="1">
    <source>
        <dbReference type="EMBL" id="CAB4122410.1"/>
    </source>
</evidence>
<name>A0A6J5KQM5_9CAUD</name>
<accession>A0A6J5KQM5</accession>
<proteinExistence type="predicted"/>
<protein>
    <recommendedName>
        <fullName evidence="2">Tail tube protein</fullName>
    </recommendedName>
</protein>
<reference evidence="1" key="1">
    <citation type="submission" date="2020-04" db="EMBL/GenBank/DDBJ databases">
        <authorList>
            <person name="Chiriac C."/>
            <person name="Salcher M."/>
            <person name="Ghai R."/>
            <person name="Kavagutti S V."/>
        </authorList>
    </citation>
    <scope>NUCLEOTIDE SEQUENCE</scope>
</reference>
<dbReference type="EMBL" id="LR796159">
    <property type="protein sequence ID" value="CAB4122410.1"/>
    <property type="molecule type" value="Genomic_DNA"/>
</dbReference>
<gene>
    <name evidence="1" type="ORF">UFOVP30_18</name>
</gene>
<sequence>MAVFLNNQVGFKLGTVDLSDHVKSITLNQKFDELEVTAMGDTGHKFVKGLESASITVSFLNDTATAQVLATLQAAYGASTAFKAVNTGGVTPTISATNPLYSGLVLVNNLTPINGAVGDISTQDITFTVNGSISYAITGTW</sequence>
<organism evidence="1">
    <name type="scientific">uncultured Caudovirales phage</name>
    <dbReference type="NCBI Taxonomy" id="2100421"/>
    <lineage>
        <taxon>Viruses</taxon>
        <taxon>Duplodnaviria</taxon>
        <taxon>Heunggongvirae</taxon>
        <taxon>Uroviricota</taxon>
        <taxon>Caudoviricetes</taxon>
        <taxon>Peduoviridae</taxon>
        <taxon>Maltschvirus</taxon>
        <taxon>Maltschvirus maltsch</taxon>
    </lineage>
</organism>
<evidence type="ECO:0008006" key="2">
    <source>
        <dbReference type="Google" id="ProtNLM"/>
    </source>
</evidence>